<evidence type="ECO:0000313" key="1">
    <source>
        <dbReference type="EMBL" id="CAD2114634.1"/>
    </source>
</evidence>
<sequence length="27" mass="3414">MNIFKNKLQIFSFKVYIFNKYIKIIIF</sequence>
<protein>
    <submittedName>
        <fullName evidence="1">Uncharacterized protein</fullName>
    </submittedName>
</protein>
<dbReference type="AlphaFoldDB" id="A0A6V7TGY3"/>
<accession>A0A6V7TGY3</accession>
<dbReference type="EMBL" id="LR865436">
    <property type="protein sequence ID" value="CAD2114634.1"/>
    <property type="molecule type" value="Genomic_DNA"/>
</dbReference>
<evidence type="ECO:0000313" key="2">
    <source>
        <dbReference type="Proteomes" id="UP000515697"/>
    </source>
</evidence>
<proteinExistence type="predicted"/>
<name>A0A6V7TGY3_PLAVN</name>
<dbReference type="Proteomes" id="UP000515697">
    <property type="component" value="Apicoplast PVSEL_API"/>
</dbReference>
<keyword evidence="1" id="KW-0934">Plastid</keyword>
<gene>
    <name evidence="1" type="ORF">PVSEL_API_0100190</name>
</gene>
<dbReference type="VEuPathDB" id="PlasmoDB:PVSEL_API_0100190"/>
<geneLocation type="apicoplast" evidence="1"/>
<keyword evidence="1" id="KW-0933">Apicoplast</keyword>
<organism evidence="1 2">
    <name type="scientific">Plasmodium vinckei</name>
    <dbReference type="NCBI Taxonomy" id="5860"/>
    <lineage>
        <taxon>Eukaryota</taxon>
        <taxon>Sar</taxon>
        <taxon>Alveolata</taxon>
        <taxon>Apicomplexa</taxon>
        <taxon>Aconoidasida</taxon>
        <taxon>Haemosporida</taxon>
        <taxon>Plasmodiidae</taxon>
        <taxon>Plasmodium</taxon>
        <taxon>Plasmodium (Vinckeia)</taxon>
    </lineage>
</organism>
<reference evidence="1 2" key="1">
    <citation type="submission" date="2020-08" db="EMBL/GenBank/DDBJ databases">
        <authorList>
            <person name="Ramaprasad A."/>
        </authorList>
    </citation>
    <scope>NUCLEOTIDE SEQUENCE [LARGE SCALE GENOMIC DNA]</scope>
</reference>